<dbReference type="OrthoDB" id="10047990at2759"/>
<evidence type="ECO:0000256" key="6">
    <source>
        <dbReference type="ARBA" id="ARBA00023170"/>
    </source>
</evidence>
<evidence type="ECO:0000313" key="11">
    <source>
        <dbReference type="EMBL" id="CAF1187484.1"/>
    </source>
</evidence>
<comment type="caution">
    <text evidence="11">The sequence shown here is derived from an EMBL/GenBank/DDBJ whole genome shotgun (WGS) entry which is preliminary data.</text>
</comment>
<dbReference type="CDD" id="cd00637">
    <property type="entry name" value="7tm_classA_rhodopsin-like"/>
    <property type="match status" value="1"/>
</dbReference>
<evidence type="ECO:0000256" key="4">
    <source>
        <dbReference type="ARBA" id="ARBA00023040"/>
    </source>
</evidence>
<dbReference type="Proteomes" id="UP000663852">
    <property type="component" value="Unassembled WGS sequence"/>
</dbReference>
<keyword evidence="7" id="KW-0807">Transducer</keyword>
<dbReference type="AlphaFoldDB" id="A0A814VHF6"/>
<gene>
    <name evidence="11" type="ORF">EDS130_LOCUS24609</name>
    <name evidence="10" type="ORF">XAT740_LOCUS6674</name>
</gene>
<feature type="transmembrane region" description="Helical" evidence="8">
    <location>
        <begin position="237"/>
        <end position="257"/>
    </location>
</feature>
<feature type="transmembrane region" description="Helical" evidence="8">
    <location>
        <begin position="23"/>
        <end position="49"/>
    </location>
</feature>
<keyword evidence="5 8" id="KW-0472">Membrane</keyword>
<evidence type="ECO:0000259" key="9">
    <source>
        <dbReference type="PROSITE" id="PS50262"/>
    </source>
</evidence>
<dbReference type="SUPFAM" id="SSF81321">
    <property type="entry name" value="Family A G protein-coupled receptor-like"/>
    <property type="match status" value="1"/>
</dbReference>
<dbReference type="PANTHER" id="PTHR24243:SF230">
    <property type="entry name" value="G-PROTEIN COUPLED RECEPTORS FAMILY 1 PROFILE DOMAIN-CONTAINING PROTEIN"/>
    <property type="match status" value="1"/>
</dbReference>
<proteinExistence type="predicted"/>
<reference evidence="11" key="1">
    <citation type="submission" date="2021-02" db="EMBL/GenBank/DDBJ databases">
        <authorList>
            <person name="Nowell W R."/>
        </authorList>
    </citation>
    <scope>NUCLEOTIDE SEQUENCE</scope>
</reference>
<feature type="transmembrane region" description="Helical" evidence="8">
    <location>
        <begin position="288"/>
        <end position="307"/>
    </location>
</feature>
<organism evidence="11 13">
    <name type="scientific">Adineta ricciae</name>
    <name type="common">Rotifer</name>
    <dbReference type="NCBI Taxonomy" id="249248"/>
    <lineage>
        <taxon>Eukaryota</taxon>
        <taxon>Metazoa</taxon>
        <taxon>Spiralia</taxon>
        <taxon>Gnathifera</taxon>
        <taxon>Rotifera</taxon>
        <taxon>Eurotatoria</taxon>
        <taxon>Bdelloidea</taxon>
        <taxon>Adinetida</taxon>
        <taxon>Adinetidae</taxon>
        <taxon>Adineta</taxon>
    </lineage>
</organism>
<dbReference type="PROSITE" id="PS50262">
    <property type="entry name" value="G_PROTEIN_RECEP_F1_2"/>
    <property type="match status" value="1"/>
</dbReference>
<dbReference type="EMBL" id="CAJNOJ010000140">
    <property type="protein sequence ID" value="CAF1187484.1"/>
    <property type="molecule type" value="Genomic_DNA"/>
</dbReference>
<evidence type="ECO:0000256" key="2">
    <source>
        <dbReference type="ARBA" id="ARBA00022692"/>
    </source>
</evidence>
<evidence type="ECO:0000256" key="1">
    <source>
        <dbReference type="ARBA" id="ARBA00004141"/>
    </source>
</evidence>
<dbReference type="Gene3D" id="1.20.1070.10">
    <property type="entry name" value="Rhodopsin 7-helix transmembrane proteins"/>
    <property type="match status" value="1"/>
</dbReference>
<name>A0A814VHF6_ADIRI</name>
<evidence type="ECO:0000313" key="10">
    <source>
        <dbReference type="EMBL" id="CAF0874646.1"/>
    </source>
</evidence>
<comment type="subcellular location">
    <subcellularLocation>
        <location evidence="1">Membrane</location>
        <topology evidence="1">Multi-pass membrane protein</topology>
    </subcellularLocation>
</comment>
<dbReference type="Proteomes" id="UP000663828">
    <property type="component" value="Unassembled WGS sequence"/>
</dbReference>
<evidence type="ECO:0000256" key="7">
    <source>
        <dbReference type="ARBA" id="ARBA00023224"/>
    </source>
</evidence>
<feature type="domain" description="G-protein coupled receptors family 1 profile" evidence="9">
    <location>
        <begin position="37"/>
        <end position="290"/>
    </location>
</feature>
<feature type="transmembrane region" description="Helical" evidence="8">
    <location>
        <begin position="61"/>
        <end position="82"/>
    </location>
</feature>
<feature type="transmembrane region" description="Helical" evidence="8">
    <location>
        <begin position="189"/>
        <end position="207"/>
    </location>
</feature>
<dbReference type="InterPro" id="IPR017452">
    <property type="entry name" value="GPCR_Rhodpsn_7TM"/>
</dbReference>
<evidence type="ECO:0000313" key="13">
    <source>
        <dbReference type="Proteomes" id="UP000663852"/>
    </source>
</evidence>
<feature type="transmembrane region" description="Helical" evidence="8">
    <location>
        <begin position="147"/>
        <end position="169"/>
    </location>
</feature>
<dbReference type="GO" id="GO:0004930">
    <property type="term" value="F:G protein-coupled receptor activity"/>
    <property type="evidence" value="ECO:0007669"/>
    <property type="project" value="UniProtKB-KW"/>
</dbReference>
<keyword evidence="3 8" id="KW-1133">Transmembrane helix</keyword>
<protein>
    <recommendedName>
        <fullName evidence="9">G-protein coupled receptors family 1 profile domain-containing protein</fullName>
    </recommendedName>
</protein>
<accession>A0A814VHF6</accession>
<dbReference type="PANTHER" id="PTHR24243">
    <property type="entry name" value="G-PROTEIN COUPLED RECEPTOR"/>
    <property type="match status" value="1"/>
</dbReference>
<evidence type="ECO:0000256" key="8">
    <source>
        <dbReference type="SAM" id="Phobius"/>
    </source>
</evidence>
<evidence type="ECO:0000313" key="12">
    <source>
        <dbReference type="Proteomes" id="UP000663828"/>
    </source>
</evidence>
<dbReference type="EMBL" id="CAJNOR010000306">
    <property type="protein sequence ID" value="CAF0874646.1"/>
    <property type="molecule type" value="Genomic_DNA"/>
</dbReference>
<dbReference type="GO" id="GO:0005886">
    <property type="term" value="C:plasma membrane"/>
    <property type="evidence" value="ECO:0007669"/>
    <property type="project" value="TreeGrafter"/>
</dbReference>
<keyword evidence="12" id="KW-1185">Reference proteome</keyword>
<keyword evidence="2 8" id="KW-0812">Transmembrane</keyword>
<evidence type="ECO:0000256" key="5">
    <source>
        <dbReference type="ARBA" id="ARBA00023136"/>
    </source>
</evidence>
<sequence>MNHTTTILRASDSTSDILTTMPYIVNIFIGTFLVVMGNIGCIGNVIVYQSSIFYNQAYAKYLLAETISDFFVINLVLLTRVIEKGYGIPVYTTRYDFLCRIRQTGSYYFVLTSFSYYTLATLDRILSAQRSNWLRKWSNRISLAYKLIVACAIIWLLLTGHRLFIYALVHGKCNPQLAVYDQINNYIEAIVMELGPLVIVFTLAYLLKRSLRHIIQRPAASITIGKHSRVRQIDSQITLMLLLQSIVAIISFLPYGIETLYDHITETWYKTSLQLAIEKIIGQITHTLLYTFSASGFHISIISSHGFRREIKRILCRKKIHPLPTIPTFTARIQ</sequence>
<keyword evidence="6" id="KW-0675">Receptor</keyword>
<evidence type="ECO:0000256" key="3">
    <source>
        <dbReference type="ARBA" id="ARBA00022989"/>
    </source>
</evidence>
<keyword evidence="4" id="KW-0297">G-protein coupled receptor</keyword>